<dbReference type="EMBL" id="JAEVHL010000504">
    <property type="protein sequence ID" value="MBM0280154.1"/>
    <property type="molecule type" value="Genomic_DNA"/>
</dbReference>
<comment type="caution">
    <text evidence="7">The sequence shown here is derived from an EMBL/GenBank/DDBJ whole genome shotgun (WGS) entry which is preliminary data.</text>
</comment>
<comment type="catalytic activity">
    <reaction evidence="1">
        <text>ATP + protein L-histidine = ADP + protein N-phospho-L-histidine.</text>
        <dbReference type="EC" id="2.7.13.3"/>
    </reaction>
</comment>
<dbReference type="InterPro" id="IPR050482">
    <property type="entry name" value="Sensor_HK_TwoCompSys"/>
</dbReference>
<name>A0ABS1YSN6_9ACTN</name>
<evidence type="ECO:0000256" key="5">
    <source>
        <dbReference type="ARBA" id="ARBA00023012"/>
    </source>
</evidence>
<evidence type="ECO:0000256" key="3">
    <source>
        <dbReference type="ARBA" id="ARBA00022679"/>
    </source>
</evidence>
<evidence type="ECO:0000256" key="6">
    <source>
        <dbReference type="SAM" id="MobiDB-lite"/>
    </source>
</evidence>
<keyword evidence="3" id="KW-0808">Transferase</keyword>
<dbReference type="CDD" id="cd16917">
    <property type="entry name" value="HATPase_UhpB-NarQ-NarX-like"/>
    <property type="match status" value="1"/>
</dbReference>
<organism evidence="7 8">
    <name type="scientific">Micromonospora tarensis</name>
    <dbReference type="NCBI Taxonomy" id="2806100"/>
    <lineage>
        <taxon>Bacteria</taxon>
        <taxon>Bacillati</taxon>
        <taxon>Actinomycetota</taxon>
        <taxon>Actinomycetes</taxon>
        <taxon>Micromonosporales</taxon>
        <taxon>Micromonosporaceae</taxon>
        <taxon>Micromonospora</taxon>
    </lineage>
</organism>
<dbReference type="RefSeq" id="WP_203152472.1">
    <property type="nucleotide sequence ID" value="NZ_JAEVHL010000504.1"/>
</dbReference>
<accession>A0ABS1YSN6</accession>
<dbReference type="Gene3D" id="3.30.565.10">
    <property type="entry name" value="Histidine kinase-like ATPase, C-terminal domain"/>
    <property type="match status" value="1"/>
</dbReference>
<keyword evidence="4" id="KW-0418">Kinase</keyword>
<evidence type="ECO:0000256" key="1">
    <source>
        <dbReference type="ARBA" id="ARBA00000085"/>
    </source>
</evidence>
<evidence type="ECO:0000313" key="7">
    <source>
        <dbReference type="EMBL" id="MBM0280154.1"/>
    </source>
</evidence>
<dbReference type="PANTHER" id="PTHR24421:SF10">
    <property type="entry name" value="NITRATE_NITRITE SENSOR PROTEIN NARQ"/>
    <property type="match status" value="1"/>
</dbReference>
<dbReference type="InterPro" id="IPR036890">
    <property type="entry name" value="HATPase_C_sf"/>
</dbReference>
<evidence type="ECO:0000256" key="4">
    <source>
        <dbReference type="ARBA" id="ARBA00022777"/>
    </source>
</evidence>
<evidence type="ECO:0000313" key="8">
    <source>
        <dbReference type="Proteomes" id="UP000622245"/>
    </source>
</evidence>
<keyword evidence="8" id="KW-1185">Reference proteome</keyword>
<gene>
    <name evidence="7" type="ORF">JM949_35935</name>
</gene>
<keyword evidence="5" id="KW-0902">Two-component regulatory system</keyword>
<dbReference type="Proteomes" id="UP000622245">
    <property type="component" value="Unassembled WGS sequence"/>
</dbReference>
<sequence>MQNAPPDAGRTRSGTETGTGHGLTGMRERATSLGGTFTAGPLPDGGYAVVAELPYDAEGGDR</sequence>
<dbReference type="PANTHER" id="PTHR24421">
    <property type="entry name" value="NITRATE/NITRITE SENSOR PROTEIN NARX-RELATED"/>
    <property type="match status" value="1"/>
</dbReference>
<dbReference type="SUPFAM" id="SSF55874">
    <property type="entry name" value="ATPase domain of HSP90 chaperone/DNA topoisomerase II/histidine kinase"/>
    <property type="match status" value="1"/>
</dbReference>
<proteinExistence type="predicted"/>
<dbReference type="EC" id="2.7.13.3" evidence="2"/>
<reference evidence="7 8" key="1">
    <citation type="submission" date="2021-01" db="EMBL/GenBank/DDBJ databases">
        <title>Draft genome sequence of Micromonospora sp. strain STR1s_6.</title>
        <authorList>
            <person name="Karlyshev A."/>
            <person name="Jawad R."/>
        </authorList>
    </citation>
    <scope>NUCLEOTIDE SEQUENCE [LARGE SCALE GENOMIC DNA]</scope>
    <source>
        <strain evidence="7 8">STR1S-6</strain>
    </source>
</reference>
<evidence type="ECO:0000256" key="2">
    <source>
        <dbReference type="ARBA" id="ARBA00012438"/>
    </source>
</evidence>
<protein>
    <recommendedName>
        <fullName evidence="2">histidine kinase</fullName>
        <ecNumber evidence="2">2.7.13.3</ecNumber>
    </recommendedName>
</protein>
<feature type="region of interest" description="Disordered" evidence="6">
    <location>
        <begin position="1"/>
        <end position="47"/>
    </location>
</feature>